<dbReference type="InterPro" id="IPR049050">
    <property type="entry name" value="nSTAND3"/>
</dbReference>
<dbReference type="SUPFAM" id="SSF52540">
    <property type="entry name" value="P-loop containing nucleoside triphosphate hydrolases"/>
    <property type="match status" value="1"/>
</dbReference>
<feature type="domain" description="DZIP3-like HEPN" evidence="1">
    <location>
        <begin position="36"/>
        <end position="154"/>
    </location>
</feature>
<evidence type="ECO:0000259" key="2">
    <source>
        <dbReference type="Pfam" id="PF20720"/>
    </source>
</evidence>
<dbReference type="Pfam" id="PF18738">
    <property type="entry name" value="HEPN_DZIP3"/>
    <property type="match status" value="1"/>
</dbReference>
<feature type="domain" description="Novel STAND NTPase 3" evidence="2">
    <location>
        <begin position="217"/>
        <end position="324"/>
    </location>
</feature>
<dbReference type="Pfam" id="PF20720">
    <property type="entry name" value="nSTAND3"/>
    <property type="match status" value="1"/>
</dbReference>
<proteinExistence type="predicted"/>
<dbReference type="AlphaFoldDB" id="A0A6J8A2Z9"/>
<evidence type="ECO:0008006" key="5">
    <source>
        <dbReference type="Google" id="ProtNLM"/>
    </source>
</evidence>
<dbReference type="InterPro" id="IPR041249">
    <property type="entry name" value="HEPN_DZIP3"/>
</dbReference>
<dbReference type="PANTHER" id="PTHR46844">
    <property type="entry name" value="SLR5058 PROTEIN"/>
    <property type="match status" value="1"/>
</dbReference>
<sequence length="407" mass="46692">MATKEEDNFLRIVYLNYRVGTTALRRYFDSAHPNLASDLSSPSNKAILSNLHKPPRGQRRVLYQDQWNMLYPSPGSPVVSSANLDVTLMVCLLRNLPPYVSPPASGFDALPQSNDLSHGAHIARIKHYKNFIVSHSKDGKLSDTDFKRIWIDLEMNGILTDFPSQVGRHFLLRKEGHSDLKEKIKKIEIEQEECIPKNIRDQIEIQLKDWEKKDEMFVTTRASDYVIECIQDNSCITLTGPSGVGKSFIARHTALVLQKEGYKVIPVIKPDDIRDYYQPGKQTVFIVDDICGNFTANQQLIQSWKQLLPVINTVIADKCCKIIVSFLFNNKLNEEWFKGKVSNEQRYLLEDTCGACRLNRSTSKEELKEALHTIDGTFVYKQNGIYRTVHDKLFDFLDIWSQNDECL</sequence>
<accession>A0A6J8A2Z9</accession>
<evidence type="ECO:0000259" key="1">
    <source>
        <dbReference type="Pfam" id="PF18738"/>
    </source>
</evidence>
<dbReference type="PANTHER" id="PTHR46844:SF1">
    <property type="entry name" value="SLR5058 PROTEIN"/>
    <property type="match status" value="1"/>
</dbReference>
<dbReference type="Gene3D" id="3.40.50.300">
    <property type="entry name" value="P-loop containing nucleotide triphosphate hydrolases"/>
    <property type="match status" value="1"/>
</dbReference>
<dbReference type="Proteomes" id="UP000507470">
    <property type="component" value="Unassembled WGS sequence"/>
</dbReference>
<reference evidence="3 4" key="1">
    <citation type="submission" date="2020-06" db="EMBL/GenBank/DDBJ databases">
        <authorList>
            <person name="Li R."/>
            <person name="Bekaert M."/>
        </authorList>
    </citation>
    <scope>NUCLEOTIDE SEQUENCE [LARGE SCALE GENOMIC DNA]</scope>
    <source>
        <strain evidence="4">wild</strain>
    </source>
</reference>
<dbReference type="EMBL" id="CACVKT020000567">
    <property type="protein sequence ID" value="CAC5360513.1"/>
    <property type="molecule type" value="Genomic_DNA"/>
</dbReference>
<dbReference type="OrthoDB" id="10013686at2759"/>
<gene>
    <name evidence="3" type="ORF">MCOR_2972</name>
</gene>
<dbReference type="InterPro" id="IPR027417">
    <property type="entry name" value="P-loop_NTPase"/>
</dbReference>
<evidence type="ECO:0000313" key="3">
    <source>
        <dbReference type="EMBL" id="CAC5360513.1"/>
    </source>
</evidence>
<organism evidence="3 4">
    <name type="scientific">Mytilus coruscus</name>
    <name type="common">Sea mussel</name>
    <dbReference type="NCBI Taxonomy" id="42192"/>
    <lineage>
        <taxon>Eukaryota</taxon>
        <taxon>Metazoa</taxon>
        <taxon>Spiralia</taxon>
        <taxon>Lophotrochozoa</taxon>
        <taxon>Mollusca</taxon>
        <taxon>Bivalvia</taxon>
        <taxon>Autobranchia</taxon>
        <taxon>Pteriomorphia</taxon>
        <taxon>Mytilida</taxon>
        <taxon>Mytiloidea</taxon>
        <taxon>Mytilidae</taxon>
        <taxon>Mytilinae</taxon>
        <taxon>Mytilus</taxon>
    </lineage>
</organism>
<name>A0A6J8A2Z9_MYTCO</name>
<protein>
    <recommendedName>
        <fullName evidence="5">DZIP3-like HEPN domain-containing protein</fullName>
    </recommendedName>
</protein>
<keyword evidence="4" id="KW-1185">Reference proteome</keyword>
<evidence type="ECO:0000313" key="4">
    <source>
        <dbReference type="Proteomes" id="UP000507470"/>
    </source>
</evidence>